<feature type="non-terminal residue" evidence="2">
    <location>
        <position position="108"/>
    </location>
</feature>
<name>A0A392RWS3_9FABA</name>
<proteinExistence type="predicted"/>
<dbReference type="AlphaFoldDB" id="A0A392RWS3"/>
<evidence type="ECO:0000256" key="1">
    <source>
        <dbReference type="SAM" id="MobiDB-lite"/>
    </source>
</evidence>
<feature type="compositionally biased region" description="Pro residues" evidence="1">
    <location>
        <begin position="98"/>
        <end position="108"/>
    </location>
</feature>
<evidence type="ECO:0000313" key="2">
    <source>
        <dbReference type="EMBL" id="MCI40514.1"/>
    </source>
</evidence>
<dbReference type="Proteomes" id="UP000265520">
    <property type="component" value="Unassembled WGS sequence"/>
</dbReference>
<feature type="compositionally biased region" description="Low complexity" evidence="1">
    <location>
        <begin position="87"/>
        <end position="97"/>
    </location>
</feature>
<accession>A0A392RWS3</accession>
<protein>
    <submittedName>
        <fullName evidence="2">Uncharacterized protein</fullName>
    </submittedName>
</protein>
<evidence type="ECO:0000313" key="3">
    <source>
        <dbReference type="Proteomes" id="UP000265520"/>
    </source>
</evidence>
<dbReference type="EMBL" id="LXQA010280699">
    <property type="protein sequence ID" value="MCI40514.1"/>
    <property type="molecule type" value="Genomic_DNA"/>
</dbReference>
<feature type="region of interest" description="Disordered" evidence="1">
    <location>
        <begin position="80"/>
        <end position="108"/>
    </location>
</feature>
<keyword evidence="3" id="KW-1185">Reference proteome</keyword>
<comment type="caution">
    <text evidence="2">The sequence shown here is derived from an EMBL/GenBank/DDBJ whole genome shotgun (WGS) entry which is preliminary data.</text>
</comment>
<sequence length="108" mass="11687">MDCISLVWYILAGLDVDIARIIANEMKAVAESGIKNESAPVLTYPGLIMGLCSAARVTFPAQVSKVISGPINDDYISRHCKNKRIQRQQQGQQANQPPAAPAQPKAPQ</sequence>
<organism evidence="2 3">
    <name type="scientific">Trifolium medium</name>
    <dbReference type="NCBI Taxonomy" id="97028"/>
    <lineage>
        <taxon>Eukaryota</taxon>
        <taxon>Viridiplantae</taxon>
        <taxon>Streptophyta</taxon>
        <taxon>Embryophyta</taxon>
        <taxon>Tracheophyta</taxon>
        <taxon>Spermatophyta</taxon>
        <taxon>Magnoliopsida</taxon>
        <taxon>eudicotyledons</taxon>
        <taxon>Gunneridae</taxon>
        <taxon>Pentapetalae</taxon>
        <taxon>rosids</taxon>
        <taxon>fabids</taxon>
        <taxon>Fabales</taxon>
        <taxon>Fabaceae</taxon>
        <taxon>Papilionoideae</taxon>
        <taxon>50 kb inversion clade</taxon>
        <taxon>NPAAA clade</taxon>
        <taxon>Hologalegina</taxon>
        <taxon>IRL clade</taxon>
        <taxon>Trifolieae</taxon>
        <taxon>Trifolium</taxon>
    </lineage>
</organism>
<reference evidence="2 3" key="1">
    <citation type="journal article" date="2018" name="Front. Plant Sci.">
        <title>Red Clover (Trifolium pratense) and Zigzag Clover (T. medium) - A Picture of Genomic Similarities and Differences.</title>
        <authorList>
            <person name="Dluhosova J."/>
            <person name="Istvanek J."/>
            <person name="Nedelnik J."/>
            <person name="Repkova J."/>
        </authorList>
    </citation>
    <scope>NUCLEOTIDE SEQUENCE [LARGE SCALE GENOMIC DNA]</scope>
    <source>
        <strain evidence="3">cv. 10/8</strain>
        <tissue evidence="2">Leaf</tissue>
    </source>
</reference>